<sequence>MKKKTLFTGIACAALAAAFVVGASGCSKPGPAAGLMSPYGKGDFVSAERISKLDGYTASRIDDGGIIVAQKTEQASGGQGTAYTYALYDISTDTLVTSTDSEFNTPTGYSGESFYYTLTSVTSGEYPDITTSYTYTFYNGTEKGQTITQDESIMFDDDGIARLADGKVIYKGVNGEVYYGEPSIRPVATLVNAVRMGDNYVVASEGAFGIFDLNGNYVRATSPAGAFANIQLDTSDADAYWQVGNRLFMQGSLALPDDASDYDYFQNGTKYDLKTYYFDIISGEWGEIGDFNVVVRPGSNQQSADQGSLNPNAYALLEVQKILDGKTLSSMSYMQTYGTDGKVYKDLQELLSGAIMAMPAKDCFLVVSGTEVVYFDKNGNRIASLNPFTKVEWFGERYFIDAAGEKLYDADFNTFFEAPENSTIIRVTDNKIYYSTLSESAGVAAETKYFVYDKATSTATELALFDGDSISEYGTFYKVKESDTAFSVKDYYGNTIASDVAVPESGALSVFTANGVSNENGVLYAVTVSAGDTAQTYLVKYALNGSIPNYSAINMSDLIQ</sequence>
<accession>A0A9D2CYB5</accession>
<name>A0A9D2CYB5_9FIRM</name>
<gene>
    <name evidence="2" type="ORF">H9727_02295</name>
</gene>
<organism evidence="2 3">
    <name type="scientific">Candidatus Borkfalkia avistercoris</name>
    <dbReference type="NCBI Taxonomy" id="2838504"/>
    <lineage>
        <taxon>Bacteria</taxon>
        <taxon>Bacillati</taxon>
        <taxon>Bacillota</taxon>
        <taxon>Clostridia</taxon>
        <taxon>Christensenellales</taxon>
        <taxon>Christensenellaceae</taxon>
        <taxon>Candidatus Borkfalkia</taxon>
    </lineage>
</organism>
<comment type="caution">
    <text evidence="2">The sequence shown here is derived from an EMBL/GenBank/DDBJ whole genome shotgun (WGS) entry which is preliminary data.</text>
</comment>
<reference evidence="2" key="2">
    <citation type="submission" date="2021-04" db="EMBL/GenBank/DDBJ databases">
        <authorList>
            <person name="Gilroy R."/>
        </authorList>
    </citation>
    <scope>NUCLEOTIDE SEQUENCE</scope>
    <source>
        <strain evidence="2">CHK187-5294</strain>
    </source>
</reference>
<dbReference type="EMBL" id="DXCL01000012">
    <property type="protein sequence ID" value="HIZ03096.1"/>
    <property type="molecule type" value="Genomic_DNA"/>
</dbReference>
<feature type="signal peptide" evidence="1">
    <location>
        <begin position="1"/>
        <end position="23"/>
    </location>
</feature>
<protein>
    <submittedName>
        <fullName evidence="2">Uncharacterized protein</fullName>
    </submittedName>
</protein>
<evidence type="ECO:0000313" key="3">
    <source>
        <dbReference type="Proteomes" id="UP000824132"/>
    </source>
</evidence>
<keyword evidence="1" id="KW-0732">Signal</keyword>
<dbReference type="Proteomes" id="UP000824132">
    <property type="component" value="Unassembled WGS sequence"/>
</dbReference>
<dbReference type="AlphaFoldDB" id="A0A9D2CYB5"/>
<evidence type="ECO:0000313" key="2">
    <source>
        <dbReference type="EMBL" id="HIZ03096.1"/>
    </source>
</evidence>
<proteinExistence type="predicted"/>
<reference evidence="2" key="1">
    <citation type="journal article" date="2021" name="PeerJ">
        <title>Extensive microbial diversity within the chicken gut microbiome revealed by metagenomics and culture.</title>
        <authorList>
            <person name="Gilroy R."/>
            <person name="Ravi A."/>
            <person name="Getino M."/>
            <person name="Pursley I."/>
            <person name="Horton D.L."/>
            <person name="Alikhan N.F."/>
            <person name="Baker D."/>
            <person name="Gharbi K."/>
            <person name="Hall N."/>
            <person name="Watson M."/>
            <person name="Adriaenssens E.M."/>
            <person name="Foster-Nyarko E."/>
            <person name="Jarju S."/>
            <person name="Secka A."/>
            <person name="Antonio M."/>
            <person name="Oren A."/>
            <person name="Chaudhuri R.R."/>
            <person name="La Ragione R."/>
            <person name="Hildebrand F."/>
            <person name="Pallen M.J."/>
        </authorList>
    </citation>
    <scope>NUCLEOTIDE SEQUENCE</scope>
    <source>
        <strain evidence="2">CHK187-5294</strain>
    </source>
</reference>
<evidence type="ECO:0000256" key="1">
    <source>
        <dbReference type="SAM" id="SignalP"/>
    </source>
</evidence>
<dbReference type="PROSITE" id="PS51257">
    <property type="entry name" value="PROKAR_LIPOPROTEIN"/>
    <property type="match status" value="1"/>
</dbReference>
<feature type="chain" id="PRO_5038584332" evidence="1">
    <location>
        <begin position="24"/>
        <end position="560"/>
    </location>
</feature>